<comment type="function">
    <text evidence="2">Tetrapolymerization of the monopyrrole PBG into the hydroxymethylbilane pre-uroporphyrinogen in several discrete steps.</text>
</comment>
<name>A0A7X0H6P4_9BACT</name>
<evidence type="ECO:0000256" key="9">
    <source>
        <dbReference type="ARBA" id="ARBA00048169"/>
    </source>
</evidence>
<evidence type="ECO:0000256" key="4">
    <source>
        <dbReference type="ARBA" id="ARBA00005638"/>
    </source>
</evidence>
<evidence type="ECO:0000259" key="12">
    <source>
        <dbReference type="Pfam" id="PF01379"/>
    </source>
</evidence>
<protein>
    <recommendedName>
        <fullName evidence="6 10">Hydroxymethylbilane synthase</fullName>
        <ecNumber evidence="6 10">2.5.1.61</ecNumber>
    </recommendedName>
</protein>
<evidence type="ECO:0000256" key="7">
    <source>
        <dbReference type="ARBA" id="ARBA00022679"/>
    </source>
</evidence>
<sequence>MRRSRRPIVIASRTSRLARVQAELVAKALRKLHPVEVGFHWVESEGDQITKGSLAEAGGKGLFTRRVDQAVLDEKADLAVHSLKDLPVDPAEALSGLSLAATPKRHTVQDCLVSAKRYGSLTDLPQGGIVGTSSPRRAAQIRRVRPDLDIRLLRGNVDTRLNKVLSDDGPHFDAAVLAAAGLKRLGLGEHADRPLSIEEMLPSACQGALGIRCRATDHVTLTRCLPLNAASTSTAVTHEREVVRLLGADCYSPIAVLAQPIDPAKTQAKRNADSHWFRLRVRLCSADGQTTLEADEKCKTSELRRVVKQVTTDLLNQGAKEILAEAAKARILEHPGSNPPSEAPQSTPSPIHGFQSPPPPAGDRVLAE</sequence>
<keyword evidence="14" id="KW-1185">Reference proteome</keyword>
<dbReference type="GO" id="GO:0004418">
    <property type="term" value="F:hydroxymethylbilane synthase activity"/>
    <property type="evidence" value="ECO:0007669"/>
    <property type="project" value="UniProtKB-UniRule"/>
</dbReference>
<dbReference type="PIRSF" id="PIRSF001438">
    <property type="entry name" value="4pyrrol_synth_OHMeBilane_synth"/>
    <property type="match status" value="1"/>
</dbReference>
<dbReference type="SUPFAM" id="SSF54782">
    <property type="entry name" value="Porphobilinogen deaminase (hydroxymethylbilane synthase), C-terminal domain"/>
    <property type="match status" value="1"/>
</dbReference>
<evidence type="ECO:0000256" key="1">
    <source>
        <dbReference type="ARBA" id="ARBA00001916"/>
    </source>
</evidence>
<evidence type="ECO:0000256" key="5">
    <source>
        <dbReference type="ARBA" id="ARBA00011245"/>
    </source>
</evidence>
<evidence type="ECO:0000256" key="10">
    <source>
        <dbReference type="NCBIfam" id="TIGR00212"/>
    </source>
</evidence>
<dbReference type="AlphaFoldDB" id="A0A7X0H6P4"/>
<evidence type="ECO:0000256" key="3">
    <source>
        <dbReference type="ARBA" id="ARBA00004735"/>
    </source>
</evidence>
<evidence type="ECO:0000256" key="8">
    <source>
        <dbReference type="ARBA" id="ARBA00023244"/>
    </source>
</evidence>
<dbReference type="Proteomes" id="UP000541810">
    <property type="component" value="Unassembled WGS sequence"/>
</dbReference>
<dbReference type="GO" id="GO:0006783">
    <property type="term" value="P:heme biosynthetic process"/>
    <property type="evidence" value="ECO:0007669"/>
    <property type="project" value="TreeGrafter"/>
</dbReference>
<dbReference type="RefSeq" id="WP_184677597.1">
    <property type="nucleotide sequence ID" value="NZ_JACHGY010000001.1"/>
</dbReference>
<evidence type="ECO:0000313" key="13">
    <source>
        <dbReference type="EMBL" id="MBB6430057.1"/>
    </source>
</evidence>
<dbReference type="EC" id="2.5.1.61" evidence="6 10"/>
<comment type="cofactor">
    <cofactor evidence="1">
        <name>dipyrromethane</name>
        <dbReference type="ChEBI" id="CHEBI:60342"/>
    </cofactor>
</comment>
<comment type="subunit">
    <text evidence="5">Monomer.</text>
</comment>
<dbReference type="InterPro" id="IPR022419">
    <property type="entry name" value="Porphobilin_deaminase_cofac_BS"/>
</dbReference>
<evidence type="ECO:0000256" key="11">
    <source>
        <dbReference type="SAM" id="MobiDB-lite"/>
    </source>
</evidence>
<accession>A0A7X0H6P4</accession>
<dbReference type="FunFam" id="3.40.190.10:FF:000005">
    <property type="entry name" value="Porphobilinogen deaminase"/>
    <property type="match status" value="1"/>
</dbReference>
<dbReference type="Pfam" id="PF01379">
    <property type="entry name" value="Porphobil_deam"/>
    <property type="match status" value="1"/>
</dbReference>
<evidence type="ECO:0000256" key="2">
    <source>
        <dbReference type="ARBA" id="ARBA00002869"/>
    </source>
</evidence>
<dbReference type="InterPro" id="IPR000860">
    <property type="entry name" value="HemC"/>
</dbReference>
<dbReference type="GO" id="GO:0005737">
    <property type="term" value="C:cytoplasm"/>
    <property type="evidence" value="ECO:0007669"/>
    <property type="project" value="UniProtKB-UniRule"/>
</dbReference>
<evidence type="ECO:0000256" key="6">
    <source>
        <dbReference type="ARBA" id="ARBA00012655"/>
    </source>
</evidence>
<dbReference type="EMBL" id="JACHGY010000001">
    <property type="protein sequence ID" value="MBB6430057.1"/>
    <property type="molecule type" value="Genomic_DNA"/>
</dbReference>
<dbReference type="PANTHER" id="PTHR11557">
    <property type="entry name" value="PORPHOBILINOGEN DEAMINASE"/>
    <property type="match status" value="1"/>
</dbReference>
<feature type="region of interest" description="Disordered" evidence="11">
    <location>
        <begin position="330"/>
        <end position="368"/>
    </location>
</feature>
<keyword evidence="7 13" id="KW-0808">Transferase</keyword>
<dbReference type="PROSITE" id="PS00533">
    <property type="entry name" value="PORPHOBILINOGEN_DEAM"/>
    <property type="match status" value="1"/>
</dbReference>
<dbReference type="SUPFAM" id="SSF53850">
    <property type="entry name" value="Periplasmic binding protein-like II"/>
    <property type="match status" value="1"/>
</dbReference>
<comment type="catalytic activity">
    <reaction evidence="9">
        <text>4 porphobilinogen + H2O = hydroxymethylbilane + 4 NH4(+)</text>
        <dbReference type="Rhea" id="RHEA:13185"/>
        <dbReference type="ChEBI" id="CHEBI:15377"/>
        <dbReference type="ChEBI" id="CHEBI:28938"/>
        <dbReference type="ChEBI" id="CHEBI:57845"/>
        <dbReference type="ChEBI" id="CHEBI:58126"/>
        <dbReference type="EC" id="2.5.1.61"/>
    </reaction>
</comment>
<dbReference type="PRINTS" id="PR00151">
    <property type="entry name" value="PORPHBDMNASE"/>
</dbReference>
<dbReference type="InterPro" id="IPR022417">
    <property type="entry name" value="Porphobilin_deaminase_N"/>
</dbReference>
<comment type="similarity">
    <text evidence="4">Belongs to the HMBS family.</text>
</comment>
<dbReference type="InterPro" id="IPR036803">
    <property type="entry name" value="Porphobilinogen_deaminase_C_sf"/>
</dbReference>
<dbReference type="Gene3D" id="3.40.190.10">
    <property type="entry name" value="Periplasmic binding protein-like II"/>
    <property type="match status" value="2"/>
</dbReference>
<comment type="pathway">
    <text evidence="3">Porphyrin-containing compound metabolism; protoporphyrin-IX biosynthesis; coproporphyrinogen-III from 5-aminolevulinate: step 2/4.</text>
</comment>
<dbReference type="PANTHER" id="PTHR11557:SF0">
    <property type="entry name" value="PORPHOBILINOGEN DEAMINASE"/>
    <property type="match status" value="1"/>
</dbReference>
<proteinExistence type="inferred from homology"/>
<gene>
    <name evidence="13" type="ORF">HNQ40_001863</name>
</gene>
<dbReference type="Gene3D" id="3.30.160.40">
    <property type="entry name" value="Porphobilinogen deaminase, C-terminal domain"/>
    <property type="match status" value="1"/>
</dbReference>
<evidence type="ECO:0000313" key="14">
    <source>
        <dbReference type="Proteomes" id="UP000541810"/>
    </source>
</evidence>
<reference evidence="13 14" key="1">
    <citation type="submission" date="2020-08" db="EMBL/GenBank/DDBJ databases">
        <title>Genomic Encyclopedia of Type Strains, Phase IV (KMG-IV): sequencing the most valuable type-strain genomes for metagenomic binning, comparative biology and taxonomic classification.</title>
        <authorList>
            <person name="Goeker M."/>
        </authorList>
    </citation>
    <scope>NUCLEOTIDE SEQUENCE [LARGE SCALE GENOMIC DNA]</scope>
    <source>
        <strain evidence="13 14">DSM 103725</strain>
    </source>
</reference>
<dbReference type="NCBIfam" id="TIGR00212">
    <property type="entry name" value="hemC"/>
    <property type="match status" value="1"/>
</dbReference>
<keyword evidence="8" id="KW-0627">Porphyrin biosynthesis</keyword>
<organism evidence="13 14">
    <name type="scientific">Algisphaera agarilytica</name>
    <dbReference type="NCBI Taxonomy" id="1385975"/>
    <lineage>
        <taxon>Bacteria</taxon>
        <taxon>Pseudomonadati</taxon>
        <taxon>Planctomycetota</taxon>
        <taxon>Phycisphaerae</taxon>
        <taxon>Phycisphaerales</taxon>
        <taxon>Phycisphaeraceae</taxon>
        <taxon>Algisphaera</taxon>
    </lineage>
</organism>
<comment type="caution">
    <text evidence="13">The sequence shown here is derived from an EMBL/GenBank/DDBJ whole genome shotgun (WGS) entry which is preliminary data.</text>
</comment>
<feature type="domain" description="Porphobilinogen deaminase N-terminal" evidence="12">
    <location>
        <begin position="8"/>
        <end position="220"/>
    </location>
</feature>